<sequence>MSIFNFKKKKEEVKPKVKTGLIPADKAKEILNKANSLEKLTKKDIELINDRIKNHAKTGSNKFSLFYDTTECPLEVAIFELEKAGYKATFCERYTDFTF</sequence>
<dbReference type="Proteomes" id="UP000050898">
    <property type="component" value="Unassembled WGS sequence"/>
</dbReference>
<accession>A0A0R2E9F0</accession>
<organism evidence="1 2">
    <name type="scientific">Liquorilactobacillus mali KCTC 3596 = DSM 20444</name>
    <dbReference type="NCBI Taxonomy" id="1046596"/>
    <lineage>
        <taxon>Bacteria</taxon>
        <taxon>Bacillati</taxon>
        <taxon>Bacillota</taxon>
        <taxon>Bacilli</taxon>
        <taxon>Lactobacillales</taxon>
        <taxon>Lactobacillaceae</taxon>
        <taxon>Liquorilactobacillus</taxon>
    </lineage>
</organism>
<evidence type="ECO:0000313" key="2">
    <source>
        <dbReference type="Proteomes" id="UP000050898"/>
    </source>
</evidence>
<protein>
    <submittedName>
        <fullName evidence="1">Uncharacterized protein</fullName>
    </submittedName>
</protein>
<proteinExistence type="predicted"/>
<evidence type="ECO:0000313" key="1">
    <source>
        <dbReference type="EMBL" id="KRN09367.1"/>
    </source>
</evidence>
<dbReference type="PATRIC" id="fig|1046596.6.peg.1170"/>
<keyword evidence="2" id="KW-1185">Reference proteome</keyword>
<gene>
    <name evidence="1" type="ORF">FD00_GL001090</name>
</gene>
<dbReference type="EMBL" id="AYYH01000027">
    <property type="protein sequence ID" value="KRN09367.1"/>
    <property type="molecule type" value="Genomic_DNA"/>
</dbReference>
<dbReference type="RefSeq" id="WP_010078295.1">
    <property type="nucleotide sequence ID" value="NZ_AYYH01000027.1"/>
</dbReference>
<dbReference type="AlphaFoldDB" id="A0A0R2E9F0"/>
<reference evidence="1 2" key="1">
    <citation type="journal article" date="2015" name="Genome Announc.">
        <title>Expanding the biotechnology potential of lactobacilli through comparative genomics of 213 strains and associated genera.</title>
        <authorList>
            <person name="Sun Z."/>
            <person name="Harris H.M."/>
            <person name="McCann A."/>
            <person name="Guo C."/>
            <person name="Argimon S."/>
            <person name="Zhang W."/>
            <person name="Yang X."/>
            <person name="Jeffery I.B."/>
            <person name="Cooney J.C."/>
            <person name="Kagawa T.F."/>
            <person name="Liu W."/>
            <person name="Song Y."/>
            <person name="Salvetti E."/>
            <person name="Wrobel A."/>
            <person name="Rasinkangas P."/>
            <person name="Parkhill J."/>
            <person name="Rea M.C."/>
            <person name="O'Sullivan O."/>
            <person name="Ritari J."/>
            <person name="Douillard F.P."/>
            <person name="Paul Ross R."/>
            <person name="Yang R."/>
            <person name="Briner A.E."/>
            <person name="Felis G.E."/>
            <person name="de Vos W.M."/>
            <person name="Barrangou R."/>
            <person name="Klaenhammer T.R."/>
            <person name="Caufield P.W."/>
            <person name="Cui Y."/>
            <person name="Zhang H."/>
            <person name="O'Toole P.W."/>
        </authorList>
    </citation>
    <scope>NUCLEOTIDE SEQUENCE [LARGE SCALE GENOMIC DNA]</scope>
    <source>
        <strain evidence="1 2">DSM 20444</strain>
    </source>
</reference>
<name>A0A0R2E9F0_9LACO</name>
<comment type="caution">
    <text evidence="1">The sequence shown here is derived from an EMBL/GenBank/DDBJ whole genome shotgun (WGS) entry which is preliminary data.</text>
</comment>